<dbReference type="PANTHER" id="PTHR24421">
    <property type="entry name" value="NITRATE/NITRITE SENSOR PROTEIN NARX-RELATED"/>
    <property type="match status" value="1"/>
</dbReference>
<dbReference type="Gene3D" id="1.20.5.1930">
    <property type="match status" value="1"/>
</dbReference>
<keyword evidence="4" id="KW-0808">Transferase</keyword>
<dbReference type="InterPro" id="IPR011712">
    <property type="entry name" value="Sig_transdc_His_kin_sub3_dim/P"/>
</dbReference>
<evidence type="ECO:0000256" key="9">
    <source>
        <dbReference type="SAM" id="MobiDB-lite"/>
    </source>
</evidence>
<dbReference type="GO" id="GO:0000155">
    <property type="term" value="F:phosphorelay sensor kinase activity"/>
    <property type="evidence" value="ECO:0007669"/>
    <property type="project" value="InterPro"/>
</dbReference>
<evidence type="ECO:0000256" key="10">
    <source>
        <dbReference type="SAM" id="Phobius"/>
    </source>
</evidence>
<feature type="compositionally biased region" description="Polar residues" evidence="9">
    <location>
        <begin position="392"/>
        <end position="401"/>
    </location>
</feature>
<dbReference type="HOGENOM" id="CLU_000445_20_1_11"/>
<protein>
    <recommendedName>
        <fullName evidence="2">histidine kinase</fullName>
        <ecNumber evidence="2">2.7.13.3</ecNumber>
    </recommendedName>
</protein>
<evidence type="ECO:0000256" key="1">
    <source>
        <dbReference type="ARBA" id="ARBA00000085"/>
    </source>
</evidence>
<dbReference type="AlphaFoldDB" id="D6Y2G9"/>
<dbReference type="KEGG" id="tbi:Tbis_2107"/>
<sequence length="401" mass="43285">MRHRGAIVDVVLAVAVLAFTLPATATGLSFSVWGPQLAWAEYLVGGLTAAAMLLRRRTPWPMIIMSAVCALLTGQVVPMLLAAYSMTAVHRLPRWTFVALGLTAVYLVVDHACPYTDRLPFFSLVRAFTLVYLPALVGTWVRHYRHAIEEARATALEREEIAASRERRWIARELHDTVTHAVTVMVLSAGIIRETKDLREVYELAGNIEEKGVQALSELRQLLTVLRRDEVPSPGGLEGIMRLAEEAKATGLEVTTHIDVPQGRLPQKVAHACYRIVQEGLNNVRKHAPGSKVRIAVEVRGDELVYVGVINTSTAEACTDAEAAMEELTRVSGPPRGAIKEASEVSGGYGIAGLRERVAILGGRLMAGPTADGGFALAARLPLTPPGESRDSPSSGPKATA</sequence>
<evidence type="ECO:0000313" key="12">
    <source>
        <dbReference type="EMBL" id="ADG88818.1"/>
    </source>
</evidence>
<dbReference type="GO" id="GO:0005524">
    <property type="term" value="F:ATP binding"/>
    <property type="evidence" value="ECO:0007669"/>
    <property type="project" value="UniProtKB-KW"/>
</dbReference>
<keyword evidence="10" id="KW-1133">Transmembrane helix</keyword>
<dbReference type="CDD" id="cd16917">
    <property type="entry name" value="HATPase_UhpB-NarQ-NarX-like"/>
    <property type="match status" value="1"/>
</dbReference>
<dbReference type="InterPro" id="IPR050482">
    <property type="entry name" value="Sensor_HK_TwoCompSys"/>
</dbReference>
<feature type="transmembrane region" description="Helical" evidence="10">
    <location>
        <begin position="121"/>
        <end position="141"/>
    </location>
</feature>
<keyword evidence="7" id="KW-0067">ATP-binding</keyword>
<dbReference type="STRING" id="469371.Tbis_2107"/>
<evidence type="ECO:0000256" key="7">
    <source>
        <dbReference type="ARBA" id="ARBA00022840"/>
    </source>
</evidence>
<feature type="transmembrane region" description="Helical" evidence="10">
    <location>
        <begin position="92"/>
        <end position="109"/>
    </location>
</feature>
<reference evidence="12 13" key="1">
    <citation type="submission" date="2010-01" db="EMBL/GenBank/DDBJ databases">
        <title>The complete genome of Thermobispora bispora DSM 43833.</title>
        <authorList>
            <consortium name="US DOE Joint Genome Institute (JGI-PGF)"/>
            <person name="Lucas S."/>
            <person name="Copeland A."/>
            <person name="Lapidus A."/>
            <person name="Glavina del Rio T."/>
            <person name="Dalin E."/>
            <person name="Tice H."/>
            <person name="Bruce D."/>
            <person name="Goodwin L."/>
            <person name="Pitluck S."/>
            <person name="Kyrpides N."/>
            <person name="Mavromatis K."/>
            <person name="Ivanova N."/>
            <person name="Mikhailova N."/>
            <person name="Chertkov O."/>
            <person name="Brettin T."/>
            <person name="Detter J.C."/>
            <person name="Han C."/>
            <person name="Larimer F."/>
            <person name="Land M."/>
            <person name="Hauser L."/>
            <person name="Markowitz V."/>
            <person name="Cheng J.-F."/>
            <person name="Hugenholtz P."/>
            <person name="Woyke T."/>
            <person name="Wu D."/>
            <person name="Jando M."/>
            <person name="Schneider S."/>
            <person name="Klenk H.-P."/>
            <person name="Eisen J.A."/>
        </authorList>
    </citation>
    <scope>NUCLEOTIDE SEQUENCE [LARGE SCALE GENOMIC DNA]</scope>
    <source>
        <strain evidence="13">ATCC 19993 / DSM 43833 / CBS 139.67 / JCM 10125 / KCTC 9307 / NBRC 14880 / R51</strain>
    </source>
</reference>
<keyword evidence="10" id="KW-0812">Transmembrane</keyword>
<evidence type="ECO:0000256" key="8">
    <source>
        <dbReference type="ARBA" id="ARBA00023012"/>
    </source>
</evidence>
<keyword evidence="5" id="KW-0547">Nucleotide-binding</keyword>
<keyword evidence="6 12" id="KW-0418">Kinase</keyword>
<feature type="transmembrane region" description="Helical" evidence="10">
    <location>
        <begin position="37"/>
        <end position="55"/>
    </location>
</feature>
<evidence type="ECO:0000256" key="2">
    <source>
        <dbReference type="ARBA" id="ARBA00012438"/>
    </source>
</evidence>
<dbReference type="EMBL" id="CP001874">
    <property type="protein sequence ID" value="ADG88818.1"/>
    <property type="molecule type" value="Genomic_DNA"/>
</dbReference>
<evidence type="ECO:0000313" key="13">
    <source>
        <dbReference type="Proteomes" id="UP000006640"/>
    </source>
</evidence>
<name>D6Y2G9_THEBD</name>
<evidence type="ECO:0000256" key="4">
    <source>
        <dbReference type="ARBA" id="ARBA00022679"/>
    </source>
</evidence>
<evidence type="ECO:0000256" key="6">
    <source>
        <dbReference type="ARBA" id="ARBA00022777"/>
    </source>
</evidence>
<evidence type="ECO:0000256" key="3">
    <source>
        <dbReference type="ARBA" id="ARBA00022553"/>
    </source>
</evidence>
<gene>
    <name evidence="12" type="ordered locus">Tbis_2107</name>
</gene>
<proteinExistence type="predicted"/>
<accession>D6Y2G9</accession>
<dbReference type="Gene3D" id="3.30.565.10">
    <property type="entry name" value="Histidine kinase-like ATPase, C-terminal domain"/>
    <property type="match status" value="1"/>
</dbReference>
<dbReference type="GO" id="GO:0016020">
    <property type="term" value="C:membrane"/>
    <property type="evidence" value="ECO:0007669"/>
    <property type="project" value="InterPro"/>
</dbReference>
<feature type="domain" description="Signal transduction histidine kinase subgroup 3 dimerisation and phosphoacceptor" evidence="11">
    <location>
        <begin position="166"/>
        <end position="229"/>
    </location>
</feature>
<dbReference type="Pfam" id="PF07730">
    <property type="entry name" value="HisKA_3"/>
    <property type="match status" value="1"/>
</dbReference>
<feature type="region of interest" description="Disordered" evidence="9">
    <location>
        <begin position="378"/>
        <end position="401"/>
    </location>
</feature>
<dbReference type="PANTHER" id="PTHR24421:SF10">
    <property type="entry name" value="NITRATE_NITRITE SENSOR PROTEIN NARQ"/>
    <property type="match status" value="1"/>
</dbReference>
<dbReference type="EC" id="2.7.13.3" evidence="2"/>
<keyword evidence="13" id="KW-1185">Reference proteome</keyword>
<organism evidence="12 13">
    <name type="scientific">Thermobispora bispora (strain ATCC 19993 / DSM 43833 / CBS 139.67 / JCM 10125 / KCTC 9307 / NBRC 14880 / R51)</name>
    <dbReference type="NCBI Taxonomy" id="469371"/>
    <lineage>
        <taxon>Bacteria</taxon>
        <taxon>Bacillati</taxon>
        <taxon>Actinomycetota</taxon>
        <taxon>Actinomycetes</taxon>
        <taxon>Streptosporangiales</taxon>
        <taxon>Streptosporangiaceae</taxon>
        <taxon>Thermobispora</taxon>
    </lineage>
</organism>
<keyword evidence="3" id="KW-0597">Phosphoprotein</keyword>
<keyword evidence="8" id="KW-0902">Two-component regulatory system</keyword>
<keyword evidence="10" id="KW-0472">Membrane</keyword>
<dbReference type="eggNOG" id="COG4585">
    <property type="taxonomic scope" value="Bacteria"/>
</dbReference>
<dbReference type="Proteomes" id="UP000006640">
    <property type="component" value="Chromosome"/>
</dbReference>
<feature type="transmembrane region" description="Helical" evidence="10">
    <location>
        <begin position="62"/>
        <end position="86"/>
    </location>
</feature>
<evidence type="ECO:0000259" key="11">
    <source>
        <dbReference type="Pfam" id="PF07730"/>
    </source>
</evidence>
<comment type="catalytic activity">
    <reaction evidence="1">
        <text>ATP + protein L-histidine = ADP + protein N-phospho-L-histidine.</text>
        <dbReference type="EC" id="2.7.13.3"/>
    </reaction>
</comment>
<dbReference type="SUPFAM" id="SSF55874">
    <property type="entry name" value="ATPase domain of HSP90 chaperone/DNA topoisomerase II/histidine kinase"/>
    <property type="match status" value="1"/>
</dbReference>
<dbReference type="GO" id="GO:0046983">
    <property type="term" value="F:protein dimerization activity"/>
    <property type="evidence" value="ECO:0007669"/>
    <property type="project" value="InterPro"/>
</dbReference>
<evidence type="ECO:0000256" key="5">
    <source>
        <dbReference type="ARBA" id="ARBA00022741"/>
    </source>
</evidence>
<dbReference type="InterPro" id="IPR036890">
    <property type="entry name" value="HATPase_C_sf"/>
</dbReference>